<sequence>MATFLGRKAAVTLGVLALTLAGGGIAAAAQPSTKSADLAQPAARAVDSQPAVSEESARLSRSLLKKGATPLAGTVTYTVVNANATKARGTGVVIKYGVGQYEVQFPWNVTAGAYVATIGRSDSCCVPPGGEVSVAPRLGTPNGVFIQIRDYDGNPSDRGFYLIVHI</sequence>
<keyword evidence="1" id="KW-0732">Signal</keyword>
<keyword evidence="3" id="KW-1185">Reference proteome</keyword>
<evidence type="ECO:0008006" key="4">
    <source>
        <dbReference type="Google" id="ProtNLM"/>
    </source>
</evidence>
<comment type="caution">
    <text evidence="2">The sequence shown here is derived from an EMBL/GenBank/DDBJ whole genome shotgun (WGS) entry which is preliminary data.</text>
</comment>
<dbReference type="OrthoDB" id="3375999at2"/>
<gene>
    <name evidence="2" type="ORF">JD77_03778</name>
</gene>
<dbReference type="RefSeq" id="WP_145775503.1">
    <property type="nucleotide sequence ID" value="NZ_BAAATQ010000089.1"/>
</dbReference>
<evidence type="ECO:0000313" key="2">
    <source>
        <dbReference type="EMBL" id="TWH68780.1"/>
    </source>
</evidence>
<feature type="signal peptide" evidence="1">
    <location>
        <begin position="1"/>
        <end position="28"/>
    </location>
</feature>
<evidence type="ECO:0000256" key="1">
    <source>
        <dbReference type="SAM" id="SignalP"/>
    </source>
</evidence>
<reference evidence="2 3" key="1">
    <citation type="submission" date="2019-07" db="EMBL/GenBank/DDBJ databases">
        <title>R&amp;d 2014.</title>
        <authorList>
            <person name="Klenk H.-P."/>
        </authorList>
    </citation>
    <scope>NUCLEOTIDE SEQUENCE [LARGE SCALE GENOMIC DNA]</scope>
    <source>
        <strain evidence="2 3">DSM 43868</strain>
    </source>
</reference>
<feature type="chain" id="PRO_5021963084" description="Secreted protein" evidence="1">
    <location>
        <begin position="29"/>
        <end position="166"/>
    </location>
</feature>
<dbReference type="Proteomes" id="UP000319825">
    <property type="component" value="Unassembled WGS sequence"/>
</dbReference>
<accession>A0A562ICR8</accession>
<organism evidence="2 3">
    <name type="scientific">Micromonospora olivasterospora</name>
    <dbReference type="NCBI Taxonomy" id="1880"/>
    <lineage>
        <taxon>Bacteria</taxon>
        <taxon>Bacillati</taxon>
        <taxon>Actinomycetota</taxon>
        <taxon>Actinomycetes</taxon>
        <taxon>Micromonosporales</taxon>
        <taxon>Micromonosporaceae</taxon>
        <taxon>Micromonospora</taxon>
    </lineage>
</organism>
<name>A0A562ICR8_MICOL</name>
<protein>
    <recommendedName>
        <fullName evidence="4">Secreted protein</fullName>
    </recommendedName>
</protein>
<dbReference type="EMBL" id="VLKE01000001">
    <property type="protein sequence ID" value="TWH68780.1"/>
    <property type="molecule type" value="Genomic_DNA"/>
</dbReference>
<dbReference type="AlphaFoldDB" id="A0A562ICR8"/>
<evidence type="ECO:0000313" key="3">
    <source>
        <dbReference type="Proteomes" id="UP000319825"/>
    </source>
</evidence>
<proteinExistence type="predicted"/>